<dbReference type="Pfam" id="PF00989">
    <property type="entry name" value="PAS"/>
    <property type="match status" value="1"/>
</dbReference>
<dbReference type="Gene3D" id="3.20.20.450">
    <property type="entry name" value="EAL domain"/>
    <property type="match status" value="1"/>
</dbReference>
<accession>A0ABV3QFZ1</accession>
<evidence type="ECO:0000259" key="4">
    <source>
        <dbReference type="PROSITE" id="PS50883"/>
    </source>
</evidence>
<dbReference type="SUPFAM" id="SSF55785">
    <property type="entry name" value="PYP-like sensor domain (PAS domain)"/>
    <property type="match status" value="2"/>
</dbReference>
<dbReference type="InterPro" id="IPR013767">
    <property type="entry name" value="PAS_fold"/>
</dbReference>
<dbReference type="InterPro" id="IPR001633">
    <property type="entry name" value="EAL_dom"/>
</dbReference>
<dbReference type="Pfam" id="PF00563">
    <property type="entry name" value="EAL"/>
    <property type="match status" value="1"/>
</dbReference>
<protein>
    <submittedName>
        <fullName evidence="6">Bifunctional diguanylate cyclase/phosphodiesterase</fullName>
    </submittedName>
</protein>
<dbReference type="Gene3D" id="3.30.70.270">
    <property type="match status" value="1"/>
</dbReference>
<dbReference type="SUPFAM" id="SSF141868">
    <property type="entry name" value="EAL domain-like"/>
    <property type="match status" value="1"/>
</dbReference>
<dbReference type="InterPro" id="IPR001610">
    <property type="entry name" value="PAC"/>
</dbReference>
<keyword evidence="1" id="KW-0472">Membrane</keyword>
<dbReference type="PROSITE" id="PS50113">
    <property type="entry name" value="PAC"/>
    <property type="match status" value="1"/>
</dbReference>
<dbReference type="NCBIfam" id="TIGR00254">
    <property type="entry name" value="GGDEF"/>
    <property type="match status" value="1"/>
</dbReference>
<evidence type="ECO:0000259" key="5">
    <source>
        <dbReference type="PROSITE" id="PS50887"/>
    </source>
</evidence>
<dbReference type="InterPro" id="IPR052155">
    <property type="entry name" value="Biofilm_reg_signaling"/>
</dbReference>
<feature type="transmembrane region" description="Helical" evidence="1">
    <location>
        <begin position="205"/>
        <end position="227"/>
    </location>
</feature>
<dbReference type="Pfam" id="PF00990">
    <property type="entry name" value="GGDEF"/>
    <property type="match status" value="1"/>
</dbReference>
<dbReference type="SMART" id="SM00052">
    <property type="entry name" value="EAL"/>
    <property type="match status" value="1"/>
</dbReference>
<dbReference type="InterPro" id="IPR043128">
    <property type="entry name" value="Rev_trsase/Diguanyl_cyclase"/>
</dbReference>
<feature type="domain" description="PAS" evidence="2">
    <location>
        <begin position="348"/>
        <end position="393"/>
    </location>
</feature>
<comment type="caution">
    <text evidence="6">The sequence shown here is derived from an EMBL/GenBank/DDBJ whole genome shotgun (WGS) entry which is preliminary data.</text>
</comment>
<dbReference type="SUPFAM" id="SSF55073">
    <property type="entry name" value="Nucleotide cyclase"/>
    <property type="match status" value="1"/>
</dbReference>
<dbReference type="InterPro" id="IPR000014">
    <property type="entry name" value="PAS"/>
</dbReference>
<gene>
    <name evidence="6" type="ORF">ABQJ54_12515</name>
</gene>
<dbReference type="CDD" id="cd01949">
    <property type="entry name" value="GGDEF"/>
    <property type="match status" value="1"/>
</dbReference>
<dbReference type="InterPro" id="IPR000160">
    <property type="entry name" value="GGDEF_dom"/>
</dbReference>
<feature type="domain" description="GGDEF" evidence="5">
    <location>
        <begin position="505"/>
        <end position="638"/>
    </location>
</feature>
<name>A0ABV3QFZ1_9GAMM</name>
<dbReference type="SMART" id="SM00267">
    <property type="entry name" value="GGDEF"/>
    <property type="match status" value="1"/>
</dbReference>
<dbReference type="PROSITE" id="PS50112">
    <property type="entry name" value="PAS"/>
    <property type="match status" value="2"/>
</dbReference>
<dbReference type="EMBL" id="JBFOHK010000003">
    <property type="protein sequence ID" value="MEW9572574.1"/>
    <property type="molecule type" value="Genomic_DNA"/>
</dbReference>
<dbReference type="Gene3D" id="3.30.450.20">
    <property type="entry name" value="PAS domain"/>
    <property type="match status" value="2"/>
</dbReference>
<dbReference type="PANTHER" id="PTHR44757">
    <property type="entry name" value="DIGUANYLATE CYCLASE DGCP"/>
    <property type="match status" value="1"/>
</dbReference>
<dbReference type="InterPro" id="IPR029787">
    <property type="entry name" value="Nucleotide_cyclase"/>
</dbReference>
<dbReference type="PROSITE" id="PS50887">
    <property type="entry name" value="GGDEF"/>
    <property type="match status" value="1"/>
</dbReference>
<evidence type="ECO:0000259" key="2">
    <source>
        <dbReference type="PROSITE" id="PS50112"/>
    </source>
</evidence>
<sequence length="916" mass="100627">MHSIGSLQQPLWRRLMPLAWGLAAAVALVLALAWGVFQVQVTLAGFLSSESVWSKAQKQAVIDLDNYTTRGDPRDLAGFRRNYGLLAADRWGRDAIIAGRYDTERVHQVFQQGNILPSAEHGMTFMLAHFSSAPYMAQAIEAWRSTDTSIDQLDTIADEVQRDYAAGTPDPAEIARQRTRIGTINAYVEPRSKRFSEEMVRGAVWLGRLLFVAVLLALLLVALLWVGMARRVLDRIRGSEERYRLLFESAAVAIVMVDEAGGCILEANRLASAWTGRDPAVLSGASFDELFVPGSMHAVGPALLAMLYGSDGSQRPVEMQVSHTAWGRCTVRQVIIRDVSERVALERERRVAAEALASIAEGVIIADDERRVVSVNAAHVEITGYTAQTLQGRRFDELRSMPDGTPLPESIWSGIVGGRHWSGEVQGRRADGSVYPEQLSISAIRDTQRQVLHYVAVFSNIHALKAQRHRLEHMASHDPLTGLLNRAEFERRCEVAIAAAARTRTAVAVLFVDLDAFKIVNDSYSHAIGDRLLQKVAERIGRQLGGSDVAGRIGGDEFTVLLDRLELREDAGAVAERLLASLSEPVVVDDCELALSASIGIAGYPLDGGDTLTLIANADAAMYVAKNSERNTYRFYTPIMQADARQRLLLVSELRRALVEDEFRLCYQPSVELRSGRIVAVEALLRWQHPRRGELPPSEFIPVAESLGLIRRIDEWVLQSACAQIRAWNRAGLPAIRVAVNVSARWFGHAGFIAHLDRTLQAHGVAPGRLGLEITEGTMLRLGDDTERTMRALHGLGVEVAIDDFGTGYSSMAYLKLPSVTSLKIDRSFITGLPHDTNDVAIVEAIMAMARSLGLRAIAEGIETEPQHDFLLRAGCNEGQGYLYAGALPPAAVERLLSPRPRQGPTQLSLVPPKRS</sequence>
<dbReference type="InterPro" id="IPR000700">
    <property type="entry name" value="PAS-assoc_C"/>
</dbReference>
<evidence type="ECO:0000313" key="6">
    <source>
        <dbReference type="EMBL" id="MEW9572574.1"/>
    </source>
</evidence>
<dbReference type="CDD" id="cd01948">
    <property type="entry name" value="EAL"/>
    <property type="match status" value="1"/>
</dbReference>
<dbReference type="CDD" id="cd00130">
    <property type="entry name" value="PAS"/>
    <property type="match status" value="2"/>
</dbReference>
<feature type="domain" description="PAS" evidence="2">
    <location>
        <begin position="239"/>
        <end position="310"/>
    </location>
</feature>
<dbReference type="InterPro" id="IPR035965">
    <property type="entry name" value="PAS-like_dom_sf"/>
</dbReference>
<organism evidence="6 7">
    <name type="scientific">Rhodanobacter lycopersici</name>
    <dbReference type="NCBI Taxonomy" id="3162487"/>
    <lineage>
        <taxon>Bacteria</taxon>
        <taxon>Pseudomonadati</taxon>
        <taxon>Pseudomonadota</taxon>
        <taxon>Gammaproteobacteria</taxon>
        <taxon>Lysobacterales</taxon>
        <taxon>Rhodanobacteraceae</taxon>
        <taxon>Rhodanobacter</taxon>
    </lineage>
</organism>
<keyword evidence="7" id="KW-1185">Reference proteome</keyword>
<keyword evidence="1" id="KW-1133">Transmembrane helix</keyword>
<reference evidence="6 7" key="1">
    <citation type="submission" date="2024-06" db="EMBL/GenBank/DDBJ databases">
        <authorList>
            <person name="Woo H."/>
        </authorList>
    </citation>
    <scope>NUCLEOTIDE SEQUENCE [LARGE SCALE GENOMIC DNA]</scope>
    <source>
        <strain evidence="6 7">Si-c</strain>
    </source>
</reference>
<dbReference type="NCBIfam" id="TIGR00229">
    <property type="entry name" value="sensory_box"/>
    <property type="match status" value="2"/>
</dbReference>
<dbReference type="RefSeq" id="WP_367854641.1">
    <property type="nucleotide sequence ID" value="NZ_JBFOHK010000003.1"/>
</dbReference>
<dbReference type="SMART" id="SM00091">
    <property type="entry name" value="PAS"/>
    <property type="match status" value="2"/>
</dbReference>
<dbReference type="PROSITE" id="PS50883">
    <property type="entry name" value="EAL"/>
    <property type="match status" value="1"/>
</dbReference>
<evidence type="ECO:0000259" key="3">
    <source>
        <dbReference type="PROSITE" id="PS50113"/>
    </source>
</evidence>
<evidence type="ECO:0000313" key="7">
    <source>
        <dbReference type="Proteomes" id="UP001556220"/>
    </source>
</evidence>
<proteinExistence type="predicted"/>
<dbReference type="SMART" id="SM00086">
    <property type="entry name" value="PAC"/>
    <property type="match status" value="2"/>
</dbReference>
<feature type="domain" description="PAC" evidence="3">
    <location>
        <begin position="421"/>
        <end position="473"/>
    </location>
</feature>
<dbReference type="InterPro" id="IPR035919">
    <property type="entry name" value="EAL_sf"/>
</dbReference>
<feature type="domain" description="EAL" evidence="4">
    <location>
        <begin position="647"/>
        <end position="901"/>
    </location>
</feature>
<dbReference type="Proteomes" id="UP001556220">
    <property type="component" value="Unassembled WGS sequence"/>
</dbReference>
<dbReference type="PANTHER" id="PTHR44757:SF2">
    <property type="entry name" value="BIOFILM ARCHITECTURE MAINTENANCE PROTEIN MBAA"/>
    <property type="match status" value="1"/>
</dbReference>
<keyword evidence="1" id="KW-0812">Transmembrane</keyword>
<dbReference type="Pfam" id="PF13426">
    <property type="entry name" value="PAS_9"/>
    <property type="match status" value="1"/>
</dbReference>
<evidence type="ECO:0000256" key="1">
    <source>
        <dbReference type="SAM" id="Phobius"/>
    </source>
</evidence>